<evidence type="ECO:0000256" key="3">
    <source>
        <dbReference type="ARBA" id="ARBA00022692"/>
    </source>
</evidence>
<dbReference type="Pfam" id="PF06738">
    <property type="entry name" value="ThrE"/>
    <property type="match status" value="1"/>
</dbReference>
<dbReference type="InterPro" id="IPR050539">
    <property type="entry name" value="ThrE_Dicarb/AminoAcid_Exp"/>
</dbReference>
<feature type="domain" description="Threonine/serine exporter-like N-terminal" evidence="8">
    <location>
        <begin position="17"/>
        <end position="267"/>
    </location>
</feature>
<keyword evidence="4 7" id="KW-1133">Transmembrane helix</keyword>
<accession>A0ABP5QFI9</accession>
<comment type="similarity">
    <text evidence="6">Belongs to the ThrE exporter (TC 2.A.79) family.</text>
</comment>
<evidence type="ECO:0000256" key="5">
    <source>
        <dbReference type="ARBA" id="ARBA00023136"/>
    </source>
</evidence>
<evidence type="ECO:0000256" key="2">
    <source>
        <dbReference type="ARBA" id="ARBA00022475"/>
    </source>
</evidence>
<evidence type="ECO:0000256" key="6">
    <source>
        <dbReference type="ARBA" id="ARBA00034125"/>
    </source>
</evidence>
<keyword evidence="5 7" id="KW-0472">Membrane</keyword>
<feature type="domain" description="Threonine/Serine exporter ThrE" evidence="9">
    <location>
        <begin position="287"/>
        <end position="423"/>
    </location>
</feature>
<reference evidence="11" key="1">
    <citation type="journal article" date="2019" name="Int. J. Syst. Evol. Microbiol.">
        <title>The Global Catalogue of Microorganisms (GCM) 10K type strain sequencing project: providing services to taxonomists for standard genome sequencing and annotation.</title>
        <authorList>
            <consortium name="The Broad Institute Genomics Platform"/>
            <consortium name="The Broad Institute Genome Sequencing Center for Infectious Disease"/>
            <person name="Wu L."/>
            <person name="Ma J."/>
        </authorList>
    </citation>
    <scope>NUCLEOTIDE SEQUENCE [LARGE SCALE GENOMIC DNA]</scope>
    <source>
        <strain evidence="11">JCM 16117</strain>
    </source>
</reference>
<feature type="transmembrane region" description="Helical" evidence="7">
    <location>
        <begin position="134"/>
        <end position="154"/>
    </location>
</feature>
<dbReference type="PANTHER" id="PTHR34390">
    <property type="entry name" value="UPF0442 PROTEIN YJJB-RELATED"/>
    <property type="match status" value="1"/>
</dbReference>
<dbReference type="EMBL" id="BAAAQY010000005">
    <property type="protein sequence ID" value="GAA2234355.1"/>
    <property type="molecule type" value="Genomic_DNA"/>
</dbReference>
<feature type="transmembrane region" description="Helical" evidence="7">
    <location>
        <begin position="243"/>
        <end position="269"/>
    </location>
</feature>
<evidence type="ECO:0000256" key="1">
    <source>
        <dbReference type="ARBA" id="ARBA00004651"/>
    </source>
</evidence>
<sequence>MRGEGGPAGDGGAADELIVAAVTALHLNGAGADRTALRVGRLAAALGREVRLDLGWGRSIVGVRSSAGGDGGGGDGGGVGRWAEFVVRGVPAAIGMNRVHAVDRAVAGVVRGTLDLAAARAALRAAAALPPVRLWLFVLACAVGATSLAVIFGADDPLELALVALAAGAGALLRRGVGRLGGSVFAQVALAALVAGLVGAVSLGLGLHSALVLAAVCPCMVLVPGPQLLNGSFDLAALRIPLGLARLAFAGVVLFSVGAGLVVGLALGGASLPVDPPAEAAPLWLDALCAGLAAVCYGVFYSAPLRILYWPFVVGAGVHALHWIAVELGHVPPALSAGVACLVAASVLLPVAERFDLPFSAIGFASVVALMPGVLVFRALSALTQLPSAAPAEAPLLLVGAVDDATQAVLTVFAMALGFVVANAAFRRLHRVP</sequence>
<evidence type="ECO:0000259" key="9">
    <source>
        <dbReference type="Pfam" id="PF12821"/>
    </source>
</evidence>
<protein>
    <recommendedName>
        <fullName evidence="12">Threonine/serine exporter family protein</fullName>
    </recommendedName>
</protein>
<gene>
    <name evidence="10" type="ORF">GCM10009851_19220</name>
</gene>
<proteinExistence type="inferred from homology"/>
<comment type="subcellular location">
    <subcellularLocation>
        <location evidence="1">Cell membrane</location>
        <topology evidence="1">Multi-pass membrane protein</topology>
    </subcellularLocation>
</comment>
<feature type="transmembrane region" description="Helical" evidence="7">
    <location>
        <begin position="211"/>
        <end position="231"/>
    </location>
</feature>
<feature type="transmembrane region" description="Helical" evidence="7">
    <location>
        <begin position="307"/>
        <end position="325"/>
    </location>
</feature>
<evidence type="ECO:0000259" key="8">
    <source>
        <dbReference type="Pfam" id="PF06738"/>
    </source>
</evidence>
<keyword evidence="3 7" id="KW-0812">Transmembrane</keyword>
<feature type="transmembrane region" description="Helical" evidence="7">
    <location>
        <begin position="331"/>
        <end position="352"/>
    </location>
</feature>
<dbReference type="PANTHER" id="PTHR34390:SF2">
    <property type="entry name" value="SUCCINATE TRANSPORTER SUBUNIT YJJP-RELATED"/>
    <property type="match status" value="1"/>
</dbReference>
<dbReference type="RefSeq" id="WP_259479402.1">
    <property type="nucleotide sequence ID" value="NZ_BAAAQY010000005.1"/>
</dbReference>
<keyword evidence="11" id="KW-1185">Reference proteome</keyword>
<evidence type="ECO:0008006" key="12">
    <source>
        <dbReference type="Google" id="ProtNLM"/>
    </source>
</evidence>
<evidence type="ECO:0000313" key="10">
    <source>
        <dbReference type="EMBL" id="GAA2234355.1"/>
    </source>
</evidence>
<evidence type="ECO:0000256" key="7">
    <source>
        <dbReference type="SAM" id="Phobius"/>
    </source>
</evidence>
<feature type="transmembrane region" description="Helical" evidence="7">
    <location>
        <begin position="184"/>
        <end position="205"/>
    </location>
</feature>
<dbReference type="Proteomes" id="UP001500929">
    <property type="component" value="Unassembled WGS sequence"/>
</dbReference>
<feature type="transmembrane region" description="Helical" evidence="7">
    <location>
        <begin position="160"/>
        <end position="177"/>
    </location>
</feature>
<evidence type="ECO:0000256" key="4">
    <source>
        <dbReference type="ARBA" id="ARBA00022989"/>
    </source>
</evidence>
<dbReference type="Pfam" id="PF12821">
    <property type="entry name" value="ThrE_2"/>
    <property type="match status" value="1"/>
</dbReference>
<comment type="caution">
    <text evidence="10">The sequence shown here is derived from an EMBL/GenBank/DDBJ whole genome shotgun (WGS) entry which is preliminary data.</text>
</comment>
<feature type="transmembrane region" description="Helical" evidence="7">
    <location>
        <begin position="281"/>
        <end position="300"/>
    </location>
</feature>
<feature type="transmembrane region" description="Helical" evidence="7">
    <location>
        <begin position="359"/>
        <end position="380"/>
    </location>
</feature>
<dbReference type="InterPro" id="IPR010619">
    <property type="entry name" value="ThrE-like_N"/>
</dbReference>
<name>A0ABP5QFI9_9MICO</name>
<keyword evidence="2" id="KW-1003">Cell membrane</keyword>
<dbReference type="InterPro" id="IPR024528">
    <property type="entry name" value="ThrE_2"/>
</dbReference>
<organism evidence="10 11">
    <name type="scientific">Herbiconiux moechotypicola</name>
    <dbReference type="NCBI Taxonomy" id="637393"/>
    <lineage>
        <taxon>Bacteria</taxon>
        <taxon>Bacillati</taxon>
        <taxon>Actinomycetota</taxon>
        <taxon>Actinomycetes</taxon>
        <taxon>Micrococcales</taxon>
        <taxon>Microbacteriaceae</taxon>
        <taxon>Herbiconiux</taxon>
    </lineage>
</organism>
<evidence type="ECO:0000313" key="11">
    <source>
        <dbReference type="Proteomes" id="UP001500929"/>
    </source>
</evidence>
<feature type="transmembrane region" description="Helical" evidence="7">
    <location>
        <begin position="405"/>
        <end position="426"/>
    </location>
</feature>